<proteinExistence type="inferred from homology"/>
<dbReference type="NCBIfam" id="NF006825">
    <property type="entry name" value="PRK09347.1-2"/>
    <property type="match status" value="1"/>
</dbReference>
<reference evidence="6" key="1">
    <citation type="journal article" date="2014" name="Front. Microbiol.">
        <title>High frequency of phylogenetically diverse reductive dehalogenase-homologous genes in deep subseafloor sedimentary metagenomes.</title>
        <authorList>
            <person name="Kawai M."/>
            <person name="Futagami T."/>
            <person name="Toyoda A."/>
            <person name="Takaki Y."/>
            <person name="Nishi S."/>
            <person name="Hori S."/>
            <person name="Arai W."/>
            <person name="Tsubouchi T."/>
            <person name="Morono Y."/>
            <person name="Uchiyama I."/>
            <person name="Ito T."/>
            <person name="Fujiyama A."/>
            <person name="Inagaki F."/>
            <person name="Takami H."/>
        </authorList>
    </citation>
    <scope>NUCLEOTIDE SEQUENCE</scope>
    <source>
        <strain evidence="6">Expedition CK06-06</strain>
    </source>
</reference>
<dbReference type="CDD" id="cd06223">
    <property type="entry name" value="PRTases_typeI"/>
    <property type="match status" value="1"/>
</dbReference>
<dbReference type="EMBL" id="BARS01004836">
    <property type="protein sequence ID" value="GAF83972.1"/>
    <property type="molecule type" value="Genomic_DNA"/>
</dbReference>
<dbReference type="GO" id="GO:0003934">
    <property type="term" value="F:GTP cyclohydrolase I activity"/>
    <property type="evidence" value="ECO:0007669"/>
    <property type="project" value="UniProtKB-EC"/>
</dbReference>
<dbReference type="InterPro" id="IPR020602">
    <property type="entry name" value="GTP_CycHdrlase_I_dom"/>
</dbReference>
<dbReference type="Gene3D" id="1.10.286.10">
    <property type="match status" value="1"/>
</dbReference>
<dbReference type="GO" id="GO:0005525">
    <property type="term" value="F:GTP binding"/>
    <property type="evidence" value="ECO:0007669"/>
    <property type="project" value="TreeGrafter"/>
</dbReference>
<dbReference type="InterPro" id="IPR043133">
    <property type="entry name" value="GTP-CH-I_C/QueF"/>
</dbReference>
<dbReference type="InterPro" id="IPR000836">
    <property type="entry name" value="PRTase_dom"/>
</dbReference>
<dbReference type="NCBIfam" id="NF006826">
    <property type="entry name" value="PRK09347.1-3"/>
    <property type="match status" value="1"/>
</dbReference>
<evidence type="ECO:0000256" key="2">
    <source>
        <dbReference type="ARBA" id="ARBA00005080"/>
    </source>
</evidence>
<evidence type="ECO:0000256" key="4">
    <source>
        <dbReference type="ARBA" id="ARBA00022801"/>
    </source>
</evidence>
<dbReference type="PROSITE" id="PS00859">
    <property type="entry name" value="GTP_CYCLOHYDROL_1_1"/>
    <property type="match status" value="1"/>
</dbReference>
<dbReference type="EC" id="3.5.4.16" evidence="3"/>
<evidence type="ECO:0000259" key="5">
    <source>
        <dbReference type="Pfam" id="PF01227"/>
    </source>
</evidence>
<dbReference type="FunFam" id="3.30.1130.10:FF:000001">
    <property type="entry name" value="GTP cyclohydrolase 1"/>
    <property type="match status" value="1"/>
</dbReference>
<evidence type="ECO:0000256" key="3">
    <source>
        <dbReference type="ARBA" id="ARBA00012715"/>
    </source>
</evidence>
<comment type="caution">
    <text evidence="6">The sequence shown here is derived from an EMBL/GenBank/DDBJ whole genome shotgun (WGS) entry which is preliminary data.</text>
</comment>
<dbReference type="InterPro" id="IPR001474">
    <property type="entry name" value="GTP_CycHdrlase_I"/>
</dbReference>
<dbReference type="InterPro" id="IPR018234">
    <property type="entry name" value="GTP_CycHdrlase_I_CS"/>
</dbReference>
<sequence>MATDDTVSQATEYSLTWSAFKVECRLMADRLKAFAKERGVYGIPTGGCFVAQELSKLLGCHVLDTPKPGCLVVDDLVDSGKTMKPFVEDGYTCDALFYKPHSPAGYAPGARKTSAWVQFPWEHTAQPEDAVVRLLEFVGEDPKRDGLEKTPDRVCRAFAEMTAGYKQNAKDILGTVFETDYDQIIMLKDIQFSSLCEHHMLPFSGLISVGYLPGTGKVVGISKLARLVQMHAKRLQIQERMTADIAKDVMKHLDARGVAVITRAKHNCMGCRGVKDPVASMVTSEMLGVFRDDAKARAEFFA</sequence>
<evidence type="ECO:0000256" key="1">
    <source>
        <dbReference type="ARBA" id="ARBA00001052"/>
    </source>
</evidence>
<dbReference type="Gene3D" id="3.30.1130.10">
    <property type="match status" value="1"/>
</dbReference>
<accession>X0T736</accession>
<dbReference type="InterPro" id="IPR043134">
    <property type="entry name" value="GTP-CH-I_N"/>
</dbReference>
<name>X0T736_9ZZZZ</name>
<dbReference type="HAMAP" id="MF_00223">
    <property type="entry name" value="FolE"/>
    <property type="match status" value="1"/>
</dbReference>
<dbReference type="GO" id="GO:0006729">
    <property type="term" value="P:tetrahydrobiopterin biosynthetic process"/>
    <property type="evidence" value="ECO:0007669"/>
    <property type="project" value="TreeGrafter"/>
</dbReference>
<dbReference type="SUPFAM" id="SSF55620">
    <property type="entry name" value="Tetrahydrobiopterin biosynthesis enzymes-like"/>
    <property type="match status" value="1"/>
</dbReference>
<dbReference type="PANTHER" id="PTHR11109">
    <property type="entry name" value="GTP CYCLOHYDROLASE I"/>
    <property type="match status" value="1"/>
</dbReference>
<dbReference type="PANTHER" id="PTHR11109:SF7">
    <property type="entry name" value="GTP CYCLOHYDROLASE 1"/>
    <property type="match status" value="1"/>
</dbReference>
<comment type="catalytic activity">
    <reaction evidence="1">
        <text>GTP + H2O = 7,8-dihydroneopterin 3'-triphosphate + formate + H(+)</text>
        <dbReference type="Rhea" id="RHEA:17473"/>
        <dbReference type="ChEBI" id="CHEBI:15377"/>
        <dbReference type="ChEBI" id="CHEBI:15378"/>
        <dbReference type="ChEBI" id="CHEBI:15740"/>
        <dbReference type="ChEBI" id="CHEBI:37565"/>
        <dbReference type="ChEBI" id="CHEBI:58462"/>
        <dbReference type="EC" id="3.5.4.16"/>
    </reaction>
</comment>
<feature type="domain" description="GTP cyclohydrolase I" evidence="5">
    <location>
        <begin position="128"/>
        <end position="301"/>
    </location>
</feature>
<gene>
    <name evidence="6" type="ORF">S01H1_09466</name>
</gene>
<dbReference type="GO" id="GO:0005737">
    <property type="term" value="C:cytoplasm"/>
    <property type="evidence" value="ECO:0007669"/>
    <property type="project" value="TreeGrafter"/>
</dbReference>
<dbReference type="AlphaFoldDB" id="X0T736"/>
<dbReference type="PROSITE" id="PS00860">
    <property type="entry name" value="GTP_CYCLOHYDROL_1_2"/>
    <property type="match status" value="1"/>
</dbReference>
<keyword evidence="4" id="KW-0378">Hydrolase</keyword>
<dbReference type="InterPro" id="IPR029057">
    <property type="entry name" value="PRTase-like"/>
</dbReference>
<dbReference type="UniPathway" id="UPA00848">
    <property type="reaction ID" value="UER00151"/>
</dbReference>
<dbReference type="GO" id="GO:0046654">
    <property type="term" value="P:tetrahydrofolate biosynthetic process"/>
    <property type="evidence" value="ECO:0007669"/>
    <property type="project" value="InterPro"/>
</dbReference>
<dbReference type="NCBIfam" id="TIGR00063">
    <property type="entry name" value="folE"/>
    <property type="match status" value="1"/>
</dbReference>
<dbReference type="Gene3D" id="3.40.50.2020">
    <property type="match status" value="1"/>
</dbReference>
<feature type="non-terminal residue" evidence="6">
    <location>
        <position position="302"/>
    </location>
</feature>
<comment type="pathway">
    <text evidence="2">Cofactor biosynthesis; 7,8-dihydroneopterin triphosphate biosynthesis; 7,8-dihydroneopterin triphosphate from GTP: step 1/1.</text>
</comment>
<protein>
    <recommendedName>
        <fullName evidence="3">GTP cyclohydrolase I</fullName>
        <ecNumber evidence="3">3.5.4.16</ecNumber>
    </recommendedName>
</protein>
<organism evidence="6">
    <name type="scientific">marine sediment metagenome</name>
    <dbReference type="NCBI Taxonomy" id="412755"/>
    <lineage>
        <taxon>unclassified sequences</taxon>
        <taxon>metagenomes</taxon>
        <taxon>ecological metagenomes</taxon>
    </lineage>
</organism>
<dbReference type="SUPFAM" id="SSF53271">
    <property type="entry name" value="PRTase-like"/>
    <property type="match status" value="1"/>
</dbReference>
<dbReference type="Pfam" id="PF01227">
    <property type="entry name" value="GTP_cyclohydroI"/>
    <property type="match status" value="1"/>
</dbReference>
<evidence type="ECO:0000313" key="6">
    <source>
        <dbReference type="EMBL" id="GAF83972.1"/>
    </source>
</evidence>
<dbReference type="GO" id="GO:0008270">
    <property type="term" value="F:zinc ion binding"/>
    <property type="evidence" value="ECO:0007669"/>
    <property type="project" value="TreeGrafter"/>
</dbReference>